<evidence type="ECO:0000313" key="6">
    <source>
        <dbReference type="Proteomes" id="UP001164746"/>
    </source>
</evidence>
<feature type="compositionally biased region" description="Basic and acidic residues" evidence="3">
    <location>
        <begin position="204"/>
        <end position="217"/>
    </location>
</feature>
<evidence type="ECO:0000313" key="5">
    <source>
        <dbReference type="EMBL" id="WAR03530.1"/>
    </source>
</evidence>
<keyword evidence="6" id="KW-1185">Reference proteome</keyword>
<dbReference type="PROSITE" id="PS50002">
    <property type="entry name" value="SH3"/>
    <property type="match status" value="1"/>
</dbReference>
<feature type="compositionally biased region" description="Basic and acidic residues" evidence="3">
    <location>
        <begin position="234"/>
        <end position="251"/>
    </location>
</feature>
<feature type="compositionally biased region" description="Polar residues" evidence="3">
    <location>
        <begin position="157"/>
        <end position="173"/>
    </location>
</feature>
<dbReference type="InterPro" id="IPR036028">
    <property type="entry name" value="SH3-like_dom_sf"/>
</dbReference>
<accession>A0ABY7E0K7</accession>
<feature type="region of interest" description="Disordered" evidence="3">
    <location>
        <begin position="1"/>
        <end position="80"/>
    </location>
</feature>
<reference evidence="5" key="1">
    <citation type="submission" date="2022-11" db="EMBL/GenBank/DDBJ databases">
        <title>Centuries of genome instability and evolution in soft-shell clam transmissible cancer (bioRxiv).</title>
        <authorList>
            <person name="Hart S.F.M."/>
            <person name="Yonemitsu M.A."/>
            <person name="Giersch R.M."/>
            <person name="Beal B.F."/>
            <person name="Arriagada G."/>
            <person name="Davis B.W."/>
            <person name="Ostrander E.A."/>
            <person name="Goff S.P."/>
            <person name="Metzger M.J."/>
        </authorList>
    </citation>
    <scope>NUCLEOTIDE SEQUENCE</scope>
    <source>
        <strain evidence="5">MELC-2E11</strain>
        <tissue evidence="5">Siphon/mantle</tissue>
    </source>
</reference>
<protein>
    <submittedName>
        <fullName evidence="5">ES8L2-like protein</fullName>
    </submittedName>
</protein>
<dbReference type="EMBL" id="CP111015">
    <property type="protein sequence ID" value="WAR03530.1"/>
    <property type="molecule type" value="Genomic_DNA"/>
</dbReference>
<evidence type="ECO:0000256" key="1">
    <source>
        <dbReference type="ARBA" id="ARBA00022443"/>
    </source>
</evidence>
<organism evidence="5 6">
    <name type="scientific">Mya arenaria</name>
    <name type="common">Soft-shell clam</name>
    <dbReference type="NCBI Taxonomy" id="6604"/>
    <lineage>
        <taxon>Eukaryota</taxon>
        <taxon>Metazoa</taxon>
        <taxon>Spiralia</taxon>
        <taxon>Lophotrochozoa</taxon>
        <taxon>Mollusca</taxon>
        <taxon>Bivalvia</taxon>
        <taxon>Autobranchia</taxon>
        <taxon>Heteroconchia</taxon>
        <taxon>Euheterodonta</taxon>
        <taxon>Imparidentia</taxon>
        <taxon>Neoheterodontei</taxon>
        <taxon>Myida</taxon>
        <taxon>Myoidea</taxon>
        <taxon>Myidae</taxon>
        <taxon>Mya</taxon>
    </lineage>
</organism>
<dbReference type="SUPFAM" id="SSF47769">
    <property type="entry name" value="SAM/Pointed domain"/>
    <property type="match status" value="1"/>
</dbReference>
<dbReference type="SUPFAM" id="SSF50044">
    <property type="entry name" value="SH3-domain"/>
    <property type="match status" value="1"/>
</dbReference>
<feature type="compositionally biased region" description="Polar residues" evidence="3">
    <location>
        <begin position="253"/>
        <end position="262"/>
    </location>
</feature>
<dbReference type="InterPro" id="IPR041418">
    <property type="entry name" value="SAM_3"/>
</dbReference>
<feature type="region of interest" description="Disordered" evidence="3">
    <location>
        <begin position="424"/>
        <end position="448"/>
    </location>
</feature>
<feature type="domain" description="SH3" evidence="4">
    <location>
        <begin position="92"/>
        <end position="151"/>
    </location>
</feature>
<feature type="compositionally biased region" description="Basic and acidic residues" evidence="3">
    <location>
        <begin position="1"/>
        <end position="54"/>
    </location>
</feature>
<dbReference type="Proteomes" id="UP001164746">
    <property type="component" value="Chromosome 4"/>
</dbReference>
<keyword evidence="1 2" id="KW-0728">SH3 domain</keyword>
<dbReference type="InterPro" id="IPR001452">
    <property type="entry name" value="SH3_domain"/>
</dbReference>
<dbReference type="Gene3D" id="2.30.30.40">
    <property type="entry name" value="SH3 Domains"/>
    <property type="match status" value="1"/>
</dbReference>
<dbReference type="Pfam" id="PF18016">
    <property type="entry name" value="SAM_3"/>
    <property type="match status" value="1"/>
</dbReference>
<proteinExistence type="predicted"/>
<name>A0ABY7E0K7_MYAAR</name>
<dbReference type="Gene3D" id="1.10.150.50">
    <property type="entry name" value="Transcription Factor, Ets-1"/>
    <property type="match status" value="1"/>
</dbReference>
<dbReference type="PANTHER" id="PTHR12287:SF23">
    <property type="entry name" value="AROUSER, ISOFORM A-RELATED"/>
    <property type="match status" value="1"/>
</dbReference>
<dbReference type="SMART" id="SM00326">
    <property type="entry name" value="SH3"/>
    <property type="match status" value="1"/>
</dbReference>
<evidence type="ECO:0000256" key="2">
    <source>
        <dbReference type="PROSITE-ProRule" id="PRU00192"/>
    </source>
</evidence>
<dbReference type="InterPro" id="IPR013761">
    <property type="entry name" value="SAM/pointed_sf"/>
</dbReference>
<feature type="region of interest" description="Disordered" evidence="3">
    <location>
        <begin position="149"/>
        <end position="343"/>
    </location>
</feature>
<dbReference type="InterPro" id="IPR039801">
    <property type="entry name" value="EPS8-like"/>
</dbReference>
<dbReference type="Pfam" id="PF00018">
    <property type="entry name" value="SH3_1"/>
    <property type="match status" value="1"/>
</dbReference>
<evidence type="ECO:0000259" key="4">
    <source>
        <dbReference type="PROSITE" id="PS50002"/>
    </source>
</evidence>
<evidence type="ECO:0000256" key="3">
    <source>
        <dbReference type="SAM" id="MobiDB-lite"/>
    </source>
</evidence>
<sequence>MSSRREDPYVRREEPPIMSSRREDPYVVREDPYVSRREDPYTRDIRGSARDEIRPPSPAPYRSEEKRNSSNAPKSRAEENIAFAQELRRMGATMEIYEAGHERKGKNAKELNVEKGDIVQVLDKSRNWWKLKNYRGETGYAPYTILKEYQTGDEYDNSQNSGRRLSGDYSSYINGSNPPPAPPPMGGSARPGTRNEDLCLPTDADSRQRKPADDKPRPVAPPLKQAPSSHNLRPHGEKSMYSPDLHKEIKTKMNVSDGSSDYSPRGRRRSQDPNWTSYEDPSPRGQGYQEPSPRGGRYIEPEPKVSPQRSPRYNDPRDQGYIDPSPRGQPGYPRPRKDINVSQYSTPDEIREWLDMKGFSRRCLELLQGYSGLDLFNLDKKEIERLVGREDGQRLYSLLEVQKVNANYRTRGRSELQAILQRRKEHTNTSDDLELGSRPSFMPDTPDYSPDVSDVSMWRKLTY</sequence>
<dbReference type="PANTHER" id="PTHR12287">
    <property type="entry name" value="EPIDERMAL GROWTH FACTOR RECEPTOR KINASE SUBSTRATE EPS8-RELATED PROTEIN"/>
    <property type="match status" value="1"/>
</dbReference>
<gene>
    <name evidence="5" type="ORF">MAR_010088</name>
</gene>